<dbReference type="GO" id="GO:0003684">
    <property type="term" value="F:damaged DNA binding"/>
    <property type="evidence" value="ECO:0007669"/>
    <property type="project" value="InterPro"/>
</dbReference>
<dbReference type="InterPro" id="IPR047087">
    <property type="entry name" value="KU70_core_dom"/>
</dbReference>
<dbReference type="InterPro" id="IPR027388">
    <property type="entry name" value="Ku70_bridge/pillars_dom_sf"/>
</dbReference>
<protein>
    <recommendedName>
        <fullName evidence="12">SAP domain-containing protein</fullName>
    </recommendedName>
</protein>
<dbReference type="Proteomes" id="UP000039324">
    <property type="component" value="Unassembled WGS sequence"/>
</dbReference>
<dbReference type="GO" id="GO:0005524">
    <property type="term" value="F:ATP binding"/>
    <property type="evidence" value="ECO:0007669"/>
    <property type="project" value="UniProtKB-KW"/>
</dbReference>
<keyword evidence="7" id="KW-0238">DNA-binding</keyword>
<feature type="region of interest" description="Disordered" evidence="11">
    <location>
        <begin position="518"/>
        <end position="547"/>
    </location>
</feature>
<dbReference type="STRING" id="37360.A0A0G4J6I8"/>
<keyword evidence="14" id="KW-0496">Mitochondrion</keyword>
<evidence type="ECO:0000256" key="3">
    <source>
        <dbReference type="ARBA" id="ARBA00022763"/>
    </source>
</evidence>
<dbReference type="GO" id="GO:0006303">
    <property type="term" value="P:double-strand break repair via nonhomologous end joining"/>
    <property type="evidence" value="ECO:0007669"/>
    <property type="project" value="InterPro"/>
</dbReference>
<keyword evidence="5" id="KW-0347">Helicase</keyword>
<gene>
    <name evidence="13" type="ORF">PBRA_009330</name>
    <name evidence="14" type="ORF">PLBR_LOCUS6318</name>
</gene>
<dbReference type="SMART" id="SM00513">
    <property type="entry name" value="SAP"/>
    <property type="match status" value="1"/>
</dbReference>
<evidence type="ECO:0000313" key="13">
    <source>
        <dbReference type="EMBL" id="CEP03112.1"/>
    </source>
</evidence>
<evidence type="ECO:0000259" key="12">
    <source>
        <dbReference type="PROSITE" id="PS50800"/>
    </source>
</evidence>
<dbReference type="Pfam" id="PF02037">
    <property type="entry name" value="SAP"/>
    <property type="match status" value="1"/>
</dbReference>
<dbReference type="InterPro" id="IPR036465">
    <property type="entry name" value="vWFA_dom_sf"/>
</dbReference>
<dbReference type="PROSITE" id="PS50800">
    <property type="entry name" value="SAP"/>
    <property type="match status" value="1"/>
</dbReference>
<keyword evidence="15" id="KW-1185">Reference proteome</keyword>
<dbReference type="Gene3D" id="4.10.970.10">
    <property type="entry name" value="Ku70, bridge and pillars"/>
    <property type="match status" value="1"/>
</dbReference>
<dbReference type="InterPro" id="IPR016194">
    <property type="entry name" value="SPOC-like_C_dom_sf"/>
</dbReference>
<dbReference type="GO" id="GO:0016787">
    <property type="term" value="F:hydrolase activity"/>
    <property type="evidence" value="ECO:0007669"/>
    <property type="project" value="UniProtKB-KW"/>
</dbReference>
<evidence type="ECO:0000313" key="15">
    <source>
        <dbReference type="Proteomes" id="UP000039324"/>
    </source>
</evidence>
<dbReference type="EMBL" id="CDSF01000141">
    <property type="protein sequence ID" value="CEP03112.1"/>
    <property type="molecule type" value="Genomic_DNA"/>
</dbReference>
<dbReference type="InterPro" id="IPR003034">
    <property type="entry name" value="SAP_dom"/>
</dbReference>
<dbReference type="Pfam" id="PF02735">
    <property type="entry name" value="Ku"/>
    <property type="match status" value="1"/>
</dbReference>
<dbReference type="GO" id="GO:0042162">
    <property type="term" value="F:telomeric DNA binding"/>
    <property type="evidence" value="ECO:0007669"/>
    <property type="project" value="InterPro"/>
</dbReference>
<evidence type="ECO:0000256" key="9">
    <source>
        <dbReference type="ARBA" id="ARBA00023204"/>
    </source>
</evidence>
<feature type="domain" description="SAP" evidence="12">
    <location>
        <begin position="564"/>
        <end position="598"/>
    </location>
</feature>
<keyword evidence="4" id="KW-0378">Hydrolase</keyword>
<accession>A0A0G4J6I8</accession>
<feature type="compositionally biased region" description="Low complexity" evidence="11">
    <location>
        <begin position="530"/>
        <end position="541"/>
    </location>
</feature>
<reference evidence="13 15" key="1">
    <citation type="submission" date="2015-02" db="EMBL/GenBank/DDBJ databases">
        <authorList>
            <person name="Chooi Y.-H."/>
        </authorList>
    </citation>
    <scope>NUCLEOTIDE SEQUENCE [LARGE SCALE GENOMIC DNA]</scope>
    <source>
        <strain evidence="13">E3</strain>
    </source>
</reference>
<comment type="subcellular location">
    <subcellularLocation>
        <location evidence="1">Nucleus</location>
    </subcellularLocation>
</comment>
<evidence type="ECO:0000256" key="1">
    <source>
        <dbReference type="ARBA" id="ARBA00004123"/>
    </source>
</evidence>
<evidence type="ECO:0000256" key="7">
    <source>
        <dbReference type="ARBA" id="ARBA00023125"/>
    </source>
</evidence>
<evidence type="ECO:0000256" key="6">
    <source>
        <dbReference type="ARBA" id="ARBA00022840"/>
    </source>
</evidence>
<dbReference type="InterPro" id="IPR006165">
    <property type="entry name" value="Ku70"/>
</dbReference>
<evidence type="ECO:0000256" key="8">
    <source>
        <dbReference type="ARBA" id="ARBA00023172"/>
    </source>
</evidence>
<dbReference type="NCBIfam" id="TIGR00578">
    <property type="entry name" value="ku70"/>
    <property type="match status" value="1"/>
</dbReference>
<dbReference type="InterPro" id="IPR005161">
    <property type="entry name" value="Ku_N"/>
</dbReference>
<evidence type="ECO:0000256" key="5">
    <source>
        <dbReference type="ARBA" id="ARBA00022806"/>
    </source>
</evidence>
<dbReference type="SUPFAM" id="SSF68906">
    <property type="entry name" value="SAP domain"/>
    <property type="match status" value="1"/>
</dbReference>
<organism evidence="13 15">
    <name type="scientific">Plasmodiophora brassicae</name>
    <name type="common">Clubroot disease agent</name>
    <dbReference type="NCBI Taxonomy" id="37360"/>
    <lineage>
        <taxon>Eukaryota</taxon>
        <taxon>Sar</taxon>
        <taxon>Rhizaria</taxon>
        <taxon>Endomyxa</taxon>
        <taxon>Phytomyxea</taxon>
        <taxon>Plasmodiophorida</taxon>
        <taxon>Plasmodiophoridae</taxon>
        <taxon>Plasmodiophora</taxon>
    </lineage>
</organism>
<dbReference type="Gene3D" id="1.10.1600.10">
    <property type="match status" value="1"/>
</dbReference>
<evidence type="ECO:0000313" key="16">
    <source>
        <dbReference type="Proteomes" id="UP000290189"/>
    </source>
</evidence>
<proteinExistence type="predicted"/>
<dbReference type="GO" id="GO:0003690">
    <property type="term" value="F:double-stranded DNA binding"/>
    <property type="evidence" value="ECO:0007669"/>
    <property type="project" value="TreeGrafter"/>
</dbReference>
<dbReference type="Gene3D" id="1.10.720.30">
    <property type="entry name" value="SAP domain"/>
    <property type="match status" value="1"/>
</dbReference>
<dbReference type="EMBL" id="OVEO01000011">
    <property type="protein sequence ID" value="SPQ99103.1"/>
    <property type="molecule type" value="Genomic_DNA"/>
</dbReference>
<dbReference type="GO" id="GO:0004386">
    <property type="term" value="F:helicase activity"/>
    <property type="evidence" value="ECO:0007669"/>
    <property type="project" value="UniProtKB-KW"/>
</dbReference>
<dbReference type="InterPro" id="IPR006164">
    <property type="entry name" value="DNA_bd_Ku70/Ku80"/>
</dbReference>
<evidence type="ECO:0000256" key="4">
    <source>
        <dbReference type="ARBA" id="ARBA00022801"/>
    </source>
</evidence>
<keyword evidence="6" id="KW-0067">ATP-binding</keyword>
<dbReference type="Gene3D" id="3.40.50.410">
    <property type="entry name" value="von Willebrand factor, type A domain"/>
    <property type="match status" value="1"/>
</dbReference>
<geneLocation type="mitochondrion" evidence="14"/>
<reference evidence="14 16" key="2">
    <citation type="submission" date="2018-03" db="EMBL/GenBank/DDBJ databases">
        <authorList>
            <person name="Fogelqvist J."/>
        </authorList>
    </citation>
    <scope>NUCLEOTIDE SEQUENCE [LARGE SCALE GENOMIC DNA]</scope>
</reference>
<sequence>MDFGNDEDETRDDYRLESGSLSAVDCMVFLVDASPGMRAAIQDTVRALANVLAEKIRSPRDLIGIIFYNVRGMVNDQNFKHIVEYRKPSPADARSIMALQEIATKQVKLEELCAHLDERGDPADDNDADFSQVIWAAAVALGSVRAKSVQRRLFIVTGRDDPTGGSRIVRSKSDQRLSDLIEQGAEVAVLPIAGVSNEFNYDAFYAPYVADARGIVTPRPVAELSARIETASRARRVLSSITMKLDAKGEIAIAVQVFSVRMEAKMPTPVYLDPETNDLLTSQQQWVAQDTADIIDATDLVSYMLYGGQKVTFTKQDLKTIKTVYPSGMQLLGFKPLEMLLPYHNVKPSLFVRPDEKRITGSSAAFMALLQRMNARGVFAVARMGLRDVGVPRLVALLAQTEKRDEYDDVSEPAGFNCIPLPYADDIREIPTGLPTVEVPDDAVIDLAKRMCKTFAFEDFTPAAYRNVELAKYYATLRAIALNLPEFETIDDDLVAPEPTKSRPLFEEFATAIFGTGYSDGQQDQVQPPAKRSYSSKGGASKKSKVDFDPDNPDFIALFEQDALGQLTVPKLKAYLRENGLAYSGTKAALIERICDHLTTNKGDRS</sequence>
<dbReference type="SUPFAM" id="SSF53300">
    <property type="entry name" value="vWA-like"/>
    <property type="match status" value="1"/>
</dbReference>
<evidence type="ECO:0000256" key="11">
    <source>
        <dbReference type="SAM" id="MobiDB-lite"/>
    </source>
</evidence>
<keyword evidence="3" id="KW-0227">DNA damage</keyword>
<dbReference type="Gene3D" id="2.40.290.10">
    <property type="match status" value="1"/>
</dbReference>
<dbReference type="CDD" id="cd00788">
    <property type="entry name" value="KU70"/>
    <property type="match status" value="1"/>
</dbReference>
<dbReference type="SUPFAM" id="SSF100939">
    <property type="entry name" value="SPOC domain-like"/>
    <property type="match status" value="1"/>
</dbReference>
<dbReference type="Proteomes" id="UP000290189">
    <property type="component" value="Unassembled WGS sequence"/>
</dbReference>
<dbReference type="GO" id="GO:0006310">
    <property type="term" value="P:DNA recombination"/>
    <property type="evidence" value="ECO:0007669"/>
    <property type="project" value="UniProtKB-KW"/>
</dbReference>
<evidence type="ECO:0000256" key="10">
    <source>
        <dbReference type="ARBA" id="ARBA00023242"/>
    </source>
</evidence>
<dbReference type="InterPro" id="IPR036361">
    <property type="entry name" value="SAP_dom_sf"/>
</dbReference>
<dbReference type="PIRSF" id="PIRSF003033">
    <property type="entry name" value="Ku70"/>
    <property type="match status" value="1"/>
</dbReference>
<dbReference type="Pfam" id="PF03731">
    <property type="entry name" value="Ku_N"/>
    <property type="match status" value="1"/>
</dbReference>
<dbReference type="PANTHER" id="PTHR12604">
    <property type="entry name" value="KU AUTOANTIGEN DNA HELICASE"/>
    <property type="match status" value="1"/>
</dbReference>
<keyword evidence="9" id="KW-0234">DNA repair</keyword>
<evidence type="ECO:0000313" key="14">
    <source>
        <dbReference type="EMBL" id="SPQ99103.1"/>
    </source>
</evidence>
<dbReference type="OrthoDB" id="3249161at2759"/>
<dbReference type="PANTHER" id="PTHR12604:SF2">
    <property type="entry name" value="X-RAY REPAIR CROSS-COMPLEMENTING PROTEIN 6"/>
    <property type="match status" value="1"/>
</dbReference>
<keyword evidence="8" id="KW-0233">DNA recombination</keyword>
<keyword evidence="2" id="KW-0547">Nucleotide-binding</keyword>
<name>A0A0G4J6I8_PLABS</name>
<dbReference type="GO" id="GO:0000723">
    <property type="term" value="P:telomere maintenance"/>
    <property type="evidence" value="ECO:0007669"/>
    <property type="project" value="InterPro"/>
</dbReference>
<dbReference type="AlphaFoldDB" id="A0A0G4J6I8"/>
<keyword evidence="10" id="KW-0539">Nucleus</keyword>
<dbReference type="OMA" id="FWANVKH"/>
<evidence type="ECO:0000256" key="2">
    <source>
        <dbReference type="ARBA" id="ARBA00022741"/>
    </source>
</evidence>
<dbReference type="GO" id="GO:0043564">
    <property type="term" value="C:Ku70:Ku80 complex"/>
    <property type="evidence" value="ECO:0007669"/>
    <property type="project" value="InterPro"/>
</dbReference>
<dbReference type="SMART" id="SM00559">
    <property type="entry name" value="Ku78"/>
    <property type="match status" value="1"/>
</dbReference>